<keyword evidence="6" id="KW-0808">Transferase</keyword>
<sequence>MGEEIMEQLMSDIREAVWNHDSKKVKALVEQAVAEQVDINTIVNDGLVSGMNALGAKFKSGEVFMPEILVSARAMGAGMAVIKPLLAQAGIKEKGVFLIGTVKEDLHDIGKNIVNAIFEGSGYKVVDLGINVPSEKFIEAIEEHQPDIVGLCALLTTTMVNMKETTAAIKNKFPGTKIIVGGAPITQNFADEIGADAYAQDAAVAVEKANMLIGA</sequence>
<dbReference type="SUPFAM" id="SSF52242">
    <property type="entry name" value="Cobalamin (vitamin B12)-binding domain"/>
    <property type="match status" value="1"/>
</dbReference>
<dbReference type="FunFam" id="3.40.50.280:FF:000003">
    <property type="entry name" value="Dimethylamine methyltransferase corrinoid protein"/>
    <property type="match status" value="1"/>
</dbReference>
<dbReference type="InterPro" id="IPR036724">
    <property type="entry name" value="Cobalamin-bd_sf"/>
</dbReference>
<evidence type="ECO:0000256" key="3">
    <source>
        <dbReference type="ARBA" id="ARBA00023285"/>
    </source>
</evidence>
<dbReference type="InterPro" id="IPR003759">
    <property type="entry name" value="Cbl-bd_cap"/>
</dbReference>
<dbReference type="GO" id="GO:0050667">
    <property type="term" value="P:homocysteine metabolic process"/>
    <property type="evidence" value="ECO:0007669"/>
    <property type="project" value="TreeGrafter"/>
</dbReference>
<dbReference type="Gene3D" id="1.10.1240.10">
    <property type="entry name" value="Methionine synthase domain"/>
    <property type="match status" value="1"/>
</dbReference>
<dbReference type="Pfam" id="PF02310">
    <property type="entry name" value="B12-binding"/>
    <property type="match status" value="1"/>
</dbReference>
<dbReference type="Pfam" id="PF02607">
    <property type="entry name" value="B12-binding_2"/>
    <property type="match status" value="1"/>
</dbReference>
<accession>A0A212LLG8</accession>
<feature type="domain" description="B12-binding" evidence="4">
    <location>
        <begin position="94"/>
        <end position="215"/>
    </location>
</feature>
<dbReference type="GO" id="GO:0031419">
    <property type="term" value="F:cobalamin binding"/>
    <property type="evidence" value="ECO:0007669"/>
    <property type="project" value="InterPro"/>
</dbReference>
<keyword evidence="6" id="KW-0489">Methyltransferase</keyword>
<dbReference type="GO" id="GO:0046872">
    <property type="term" value="F:metal ion binding"/>
    <property type="evidence" value="ECO:0007669"/>
    <property type="project" value="UniProtKB-KW"/>
</dbReference>
<reference evidence="6" key="1">
    <citation type="submission" date="2016-08" db="EMBL/GenBank/DDBJ databases">
        <authorList>
            <person name="Seilhamer J.J."/>
        </authorList>
    </citation>
    <scope>NUCLEOTIDE SEQUENCE</scope>
    <source>
        <strain evidence="6">86</strain>
    </source>
</reference>
<dbReference type="InterPro" id="IPR036594">
    <property type="entry name" value="Meth_synthase_dom"/>
</dbReference>
<evidence type="ECO:0000256" key="2">
    <source>
        <dbReference type="ARBA" id="ARBA00022723"/>
    </source>
</evidence>
<keyword evidence="3" id="KW-0170">Cobalt</keyword>
<dbReference type="GO" id="GO:0032259">
    <property type="term" value="P:methylation"/>
    <property type="evidence" value="ECO:0007669"/>
    <property type="project" value="UniProtKB-KW"/>
</dbReference>
<dbReference type="InterPro" id="IPR050554">
    <property type="entry name" value="Met_Synthase/Corrinoid"/>
</dbReference>
<dbReference type="GO" id="GO:0046653">
    <property type="term" value="P:tetrahydrofolate metabolic process"/>
    <property type="evidence" value="ECO:0007669"/>
    <property type="project" value="TreeGrafter"/>
</dbReference>
<evidence type="ECO:0000259" key="4">
    <source>
        <dbReference type="PROSITE" id="PS51332"/>
    </source>
</evidence>
<dbReference type="PANTHER" id="PTHR45833">
    <property type="entry name" value="METHIONINE SYNTHASE"/>
    <property type="match status" value="1"/>
</dbReference>
<dbReference type="GO" id="GO:0008705">
    <property type="term" value="F:methionine synthase activity"/>
    <property type="evidence" value="ECO:0007669"/>
    <property type="project" value="TreeGrafter"/>
</dbReference>
<gene>
    <name evidence="6" type="ORF">KL86SPO_20011</name>
</gene>
<dbReference type="SMART" id="SM01018">
    <property type="entry name" value="B12-binding_2"/>
    <property type="match status" value="1"/>
</dbReference>
<dbReference type="AlphaFoldDB" id="A0A212LLG8"/>
<evidence type="ECO:0000256" key="1">
    <source>
        <dbReference type="ARBA" id="ARBA00010854"/>
    </source>
</evidence>
<dbReference type="InterPro" id="IPR006158">
    <property type="entry name" value="Cobalamin-bd"/>
</dbReference>
<feature type="domain" description="B12-binding N-terminal" evidence="5">
    <location>
        <begin position="1"/>
        <end position="94"/>
    </location>
</feature>
<proteinExistence type="inferred from homology"/>
<evidence type="ECO:0000259" key="5">
    <source>
        <dbReference type="PROSITE" id="PS51337"/>
    </source>
</evidence>
<dbReference type="Gene3D" id="3.40.50.280">
    <property type="entry name" value="Cobalamin-binding domain"/>
    <property type="match status" value="1"/>
</dbReference>
<name>A0A212LLG8_9FIRM</name>
<dbReference type="SUPFAM" id="SSF47644">
    <property type="entry name" value="Methionine synthase domain"/>
    <property type="match status" value="1"/>
</dbReference>
<dbReference type="PANTHER" id="PTHR45833:SF1">
    <property type="entry name" value="METHIONINE SYNTHASE"/>
    <property type="match status" value="1"/>
</dbReference>
<keyword evidence="2" id="KW-0479">Metal-binding</keyword>
<evidence type="ECO:0000313" key="6">
    <source>
        <dbReference type="EMBL" id="SCM78383.1"/>
    </source>
</evidence>
<comment type="similarity">
    <text evidence="1">Belongs to the methylamine corrinoid protein family.</text>
</comment>
<dbReference type="PROSITE" id="PS51337">
    <property type="entry name" value="B12_BINDING_NTER"/>
    <property type="match status" value="1"/>
</dbReference>
<organism evidence="6">
    <name type="scientific">uncultured Sporomusa sp</name>
    <dbReference type="NCBI Taxonomy" id="307249"/>
    <lineage>
        <taxon>Bacteria</taxon>
        <taxon>Bacillati</taxon>
        <taxon>Bacillota</taxon>
        <taxon>Negativicutes</taxon>
        <taxon>Selenomonadales</taxon>
        <taxon>Sporomusaceae</taxon>
        <taxon>Sporomusa</taxon>
        <taxon>environmental samples</taxon>
    </lineage>
</organism>
<dbReference type="GO" id="GO:0005829">
    <property type="term" value="C:cytosol"/>
    <property type="evidence" value="ECO:0007669"/>
    <property type="project" value="TreeGrafter"/>
</dbReference>
<dbReference type="EMBL" id="FMJE01000002">
    <property type="protein sequence ID" value="SCM78383.1"/>
    <property type="molecule type" value="Genomic_DNA"/>
</dbReference>
<protein>
    <submittedName>
        <fullName evidence="6">Corrinoid methyltransferase, Methanosarcina species</fullName>
    </submittedName>
</protein>
<dbReference type="PROSITE" id="PS51332">
    <property type="entry name" value="B12_BINDING"/>
    <property type="match status" value="1"/>
</dbReference>